<dbReference type="GO" id="GO:0009279">
    <property type="term" value="C:cell outer membrane"/>
    <property type="evidence" value="ECO:0007669"/>
    <property type="project" value="UniProtKB-SubCell"/>
</dbReference>
<dbReference type="SUPFAM" id="SSF49478">
    <property type="entry name" value="Cna protein B-type domain"/>
    <property type="match status" value="1"/>
</dbReference>
<keyword evidence="8" id="KW-1185">Reference proteome</keyword>
<organism evidence="7 8">
    <name type="scientific">Cellulophaga fucicola</name>
    <dbReference type="NCBI Taxonomy" id="76595"/>
    <lineage>
        <taxon>Bacteria</taxon>
        <taxon>Pseudomonadati</taxon>
        <taxon>Bacteroidota</taxon>
        <taxon>Flavobacteriia</taxon>
        <taxon>Flavobacteriales</taxon>
        <taxon>Flavobacteriaceae</taxon>
        <taxon>Cellulophaga</taxon>
    </lineage>
</organism>
<dbReference type="PRINTS" id="PR01021">
    <property type="entry name" value="OMPADOMAIN"/>
</dbReference>
<dbReference type="AlphaFoldDB" id="A0A1K1MU62"/>
<dbReference type="PANTHER" id="PTHR30329">
    <property type="entry name" value="STATOR ELEMENT OF FLAGELLAR MOTOR COMPLEX"/>
    <property type="match status" value="1"/>
</dbReference>
<proteinExistence type="predicted"/>
<evidence type="ECO:0000256" key="1">
    <source>
        <dbReference type="ARBA" id="ARBA00004442"/>
    </source>
</evidence>
<dbReference type="PROSITE" id="PS51123">
    <property type="entry name" value="OMPA_2"/>
    <property type="match status" value="1"/>
</dbReference>
<dbReference type="Pfam" id="PF00691">
    <property type="entry name" value="OmpA"/>
    <property type="match status" value="1"/>
</dbReference>
<dbReference type="RefSeq" id="WP_072302917.1">
    <property type="nucleotide sequence ID" value="NZ_FPIY01000001.1"/>
</dbReference>
<evidence type="ECO:0000313" key="8">
    <source>
        <dbReference type="Proteomes" id="UP000183257"/>
    </source>
</evidence>
<dbReference type="InterPro" id="IPR011659">
    <property type="entry name" value="WD40"/>
</dbReference>
<dbReference type="CDD" id="cd07185">
    <property type="entry name" value="OmpA_C-like"/>
    <property type="match status" value="1"/>
</dbReference>
<dbReference type="InterPro" id="IPR006665">
    <property type="entry name" value="OmpA-like"/>
</dbReference>
<evidence type="ECO:0000256" key="4">
    <source>
        <dbReference type="PROSITE-ProRule" id="PRU00473"/>
    </source>
</evidence>
<evidence type="ECO:0000256" key="5">
    <source>
        <dbReference type="SAM" id="SignalP"/>
    </source>
</evidence>
<dbReference type="EMBL" id="FPIY01000001">
    <property type="protein sequence ID" value="SFW26631.1"/>
    <property type="molecule type" value="Genomic_DNA"/>
</dbReference>
<evidence type="ECO:0000313" key="7">
    <source>
        <dbReference type="EMBL" id="SFW26631.1"/>
    </source>
</evidence>
<dbReference type="Gene3D" id="2.120.10.30">
    <property type="entry name" value="TolB, C-terminal domain"/>
    <property type="match status" value="1"/>
</dbReference>
<dbReference type="Gene3D" id="2.60.40.1120">
    <property type="entry name" value="Carboxypeptidase-like, regulatory domain"/>
    <property type="match status" value="1"/>
</dbReference>
<dbReference type="InterPro" id="IPR036737">
    <property type="entry name" value="OmpA-like_sf"/>
</dbReference>
<dbReference type="Gene3D" id="3.30.1330.60">
    <property type="entry name" value="OmpA-like domain"/>
    <property type="match status" value="1"/>
</dbReference>
<dbReference type="Gene3D" id="1.25.40.10">
    <property type="entry name" value="Tetratricopeptide repeat domain"/>
    <property type="match status" value="1"/>
</dbReference>
<reference evidence="8" key="1">
    <citation type="submission" date="2016-11" db="EMBL/GenBank/DDBJ databases">
        <authorList>
            <person name="Varghese N."/>
            <person name="Submissions S."/>
        </authorList>
    </citation>
    <scope>NUCLEOTIDE SEQUENCE [LARGE SCALE GENOMIC DNA]</scope>
    <source>
        <strain evidence="8">DSM 24786</strain>
    </source>
</reference>
<dbReference type="PANTHER" id="PTHR30329:SF21">
    <property type="entry name" value="LIPOPROTEIN YIAD-RELATED"/>
    <property type="match status" value="1"/>
</dbReference>
<dbReference type="STRING" id="76595.SAMN05660313_00915"/>
<dbReference type="InterPro" id="IPR006664">
    <property type="entry name" value="OMP_bac"/>
</dbReference>
<protein>
    <submittedName>
        <fullName evidence="7">WD40-like Beta Propeller Repeat</fullName>
    </submittedName>
</protein>
<dbReference type="InterPro" id="IPR050330">
    <property type="entry name" value="Bact_OuterMem_StrucFunc"/>
</dbReference>
<sequence length="638" mass="72476">MKKSLFILSILFASLSVAQSKEERANDFFDDFKFSEAIKVYTSIASEKKKPSLDVIQHLADSYFNINDYQNAEQWYSKLYAIKGKQIGESNLIKLVQSLKASMQVEKADELLKEYYTNPTKLKMIMLQKAYLDSISKTKPKYTIKNMPFNSQKSDFAPAMYSRGLVFASARDTVKSSKLYPWNKQPYLDLYFTNPKQEDFVPEKFLENMESTFHDATIAISNDGRTVYFTRNFIKKNKLNANADGLSNMQILKGTIADNKLINVMSLSFNSKNYSCGHPALSADGKSLYFTSNMDGGYGDSDIYVVELSASGDVVSKPENLGPTVNTRGREMFPFVDKEELYFSSDGHYGLGGLDIFASKILPKGEYSLPLNMGEPINSNMDDFSFIREMASTSGYIASNRYGGMGDDDIYHFEGAKPINCLEYSGNVYNDITKEPLERVTVAIYDEDDKLLQNSKTDTNGYYNFVLPCNNTSKIVFAKDKYSKKTVTITTKENPEEPSFNNKVYLTPFESLIVKEDNVEKINVEPIYFDYDKSNITPRAEIELEKVLFVLREFPDTKIKIESHTDSRGKDAYNLELSDDRAKSTRRYLVSKGIDIDRIESANGFGELRLKNKCSNGVKCSEQEHLINRRSDFIIVAK</sequence>
<keyword evidence="2 4" id="KW-0472">Membrane</keyword>
<keyword evidence="3" id="KW-0998">Cell outer membrane</keyword>
<dbReference type="SUPFAM" id="SSF103088">
    <property type="entry name" value="OmpA-like"/>
    <property type="match status" value="1"/>
</dbReference>
<evidence type="ECO:0000259" key="6">
    <source>
        <dbReference type="PROSITE" id="PS51123"/>
    </source>
</evidence>
<dbReference type="Pfam" id="PF07676">
    <property type="entry name" value="PD40"/>
    <property type="match status" value="2"/>
</dbReference>
<comment type="subcellular location">
    <subcellularLocation>
        <location evidence="1">Cell outer membrane</location>
    </subcellularLocation>
</comment>
<dbReference type="SUPFAM" id="SSF82171">
    <property type="entry name" value="DPP6 N-terminal domain-like"/>
    <property type="match status" value="1"/>
</dbReference>
<dbReference type="InterPro" id="IPR011990">
    <property type="entry name" value="TPR-like_helical_dom_sf"/>
</dbReference>
<gene>
    <name evidence="7" type="ORF">SAMN05660313_00915</name>
</gene>
<evidence type="ECO:0000256" key="3">
    <source>
        <dbReference type="ARBA" id="ARBA00023237"/>
    </source>
</evidence>
<keyword evidence="5" id="KW-0732">Signal</keyword>
<dbReference type="InterPro" id="IPR011042">
    <property type="entry name" value="6-blade_b-propeller_TolB-like"/>
</dbReference>
<dbReference type="OrthoDB" id="9809364at2"/>
<feature type="chain" id="PRO_5013244637" evidence="5">
    <location>
        <begin position="19"/>
        <end position="638"/>
    </location>
</feature>
<evidence type="ECO:0000256" key="2">
    <source>
        <dbReference type="ARBA" id="ARBA00023136"/>
    </source>
</evidence>
<feature type="signal peptide" evidence="5">
    <location>
        <begin position="1"/>
        <end position="18"/>
    </location>
</feature>
<name>A0A1K1MU62_9FLAO</name>
<accession>A0A1K1MU62</accession>
<feature type="domain" description="OmpA-like" evidence="6">
    <location>
        <begin position="516"/>
        <end position="638"/>
    </location>
</feature>
<dbReference type="Proteomes" id="UP000183257">
    <property type="component" value="Unassembled WGS sequence"/>
</dbReference>